<evidence type="ECO:0000313" key="2">
    <source>
        <dbReference type="Proteomes" id="UP001177670"/>
    </source>
</evidence>
<dbReference type="EMBL" id="JAHYIQ010000011">
    <property type="protein sequence ID" value="KAK1127753.1"/>
    <property type="molecule type" value="Genomic_DNA"/>
</dbReference>
<proteinExistence type="predicted"/>
<organism evidence="1 2">
    <name type="scientific">Melipona bicolor</name>
    <dbReference type="NCBI Taxonomy" id="60889"/>
    <lineage>
        <taxon>Eukaryota</taxon>
        <taxon>Metazoa</taxon>
        <taxon>Ecdysozoa</taxon>
        <taxon>Arthropoda</taxon>
        <taxon>Hexapoda</taxon>
        <taxon>Insecta</taxon>
        <taxon>Pterygota</taxon>
        <taxon>Neoptera</taxon>
        <taxon>Endopterygota</taxon>
        <taxon>Hymenoptera</taxon>
        <taxon>Apocrita</taxon>
        <taxon>Aculeata</taxon>
        <taxon>Apoidea</taxon>
        <taxon>Anthophila</taxon>
        <taxon>Apidae</taxon>
        <taxon>Melipona</taxon>
    </lineage>
</organism>
<accession>A0AA40FYM0</accession>
<sequence>MPKTKKQKYDGYATRNQEITTSKTEKNKLTLIGIRARQRIGHVCTSPLNRSSLLGSLLIALDANVPRRTTLVEQPLMSREISRNESAIAKVSTVIKLTGPRIF</sequence>
<keyword evidence="2" id="KW-1185">Reference proteome</keyword>
<dbReference type="AlphaFoldDB" id="A0AA40FYM0"/>
<protein>
    <submittedName>
        <fullName evidence="1">Uncharacterized protein</fullName>
    </submittedName>
</protein>
<gene>
    <name evidence="1" type="ORF">K0M31_003241</name>
</gene>
<evidence type="ECO:0000313" key="1">
    <source>
        <dbReference type="EMBL" id="KAK1127753.1"/>
    </source>
</evidence>
<comment type="caution">
    <text evidence="1">The sequence shown here is derived from an EMBL/GenBank/DDBJ whole genome shotgun (WGS) entry which is preliminary data.</text>
</comment>
<reference evidence="1" key="1">
    <citation type="submission" date="2021-10" db="EMBL/GenBank/DDBJ databases">
        <title>Melipona bicolor Genome sequencing and assembly.</title>
        <authorList>
            <person name="Araujo N.S."/>
            <person name="Arias M.C."/>
        </authorList>
    </citation>
    <scope>NUCLEOTIDE SEQUENCE</scope>
    <source>
        <strain evidence="1">USP_2M_L1-L4_2017</strain>
        <tissue evidence="1">Whole body</tissue>
    </source>
</reference>
<name>A0AA40FYM0_9HYME</name>
<dbReference type="Proteomes" id="UP001177670">
    <property type="component" value="Unassembled WGS sequence"/>
</dbReference>